<keyword evidence="8" id="KW-0479">Metal-binding</keyword>
<dbReference type="GO" id="GO:1990817">
    <property type="term" value="F:poly(A) RNA polymerase activity"/>
    <property type="evidence" value="ECO:0007669"/>
    <property type="project" value="UniProtKB-EC"/>
</dbReference>
<dbReference type="Pfam" id="PF20750">
    <property type="entry name" value="PAP_NTPase"/>
    <property type="match status" value="1"/>
</dbReference>
<dbReference type="GO" id="GO:0005634">
    <property type="term" value="C:nucleus"/>
    <property type="evidence" value="ECO:0007669"/>
    <property type="project" value="UniProtKB-SubCell"/>
</dbReference>
<accession>A0A182E6A0</accession>
<dbReference type="Pfam" id="PF04926">
    <property type="entry name" value="PAP_RNA-bind"/>
    <property type="match status" value="2"/>
</dbReference>
<keyword evidence="19" id="KW-1185">Reference proteome</keyword>
<dbReference type="InterPro" id="IPR043519">
    <property type="entry name" value="NT_sf"/>
</dbReference>
<keyword evidence="11" id="KW-0460">Magnesium</keyword>
<feature type="compositionally biased region" description="Polar residues" evidence="14">
    <location>
        <begin position="926"/>
        <end position="950"/>
    </location>
</feature>
<evidence type="ECO:0000256" key="11">
    <source>
        <dbReference type="ARBA" id="ARBA00022842"/>
    </source>
</evidence>
<dbReference type="GO" id="GO:0005524">
    <property type="term" value="F:ATP binding"/>
    <property type="evidence" value="ECO:0007669"/>
    <property type="project" value="UniProtKB-KW"/>
</dbReference>
<comment type="cofactor">
    <cofactor evidence="1">
        <name>Mn(2+)</name>
        <dbReference type="ChEBI" id="CHEBI:29035"/>
    </cofactor>
</comment>
<evidence type="ECO:0000313" key="18">
    <source>
        <dbReference type="EMBL" id="VDK69526.1"/>
    </source>
</evidence>
<dbReference type="EMBL" id="UYRW01000684">
    <property type="protein sequence ID" value="VDK69526.1"/>
    <property type="molecule type" value="Genomic_DNA"/>
</dbReference>
<dbReference type="InterPro" id="IPR007010">
    <property type="entry name" value="PolA_pol_RNA-bd_dom"/>
</dbReference>
<organism evidence="20">
    <name type="scientific">Onchocerca ochengi</name>
    <name type="common">Filarial nematode worm</name>
    <dbReference type="NCBI Taxonomy" id="42157"/>
    <lineage>
        <taxon>Eukaryota</taxon>
        <taxon>Metazoa</taxon>
        <taxon>Ecdysozoa</taxon>
        <taxon>Nematoda</taxon>
        <taxon>Chromadorea</taxon>
        <taxon>Rhabditida</taxon>
        <taxon>Spirurina</taxon>
        <taxon>Spiruromorpha</taxon>
        <taxon>Filarioidea</taxon>
        <taxon>Onchocercidae</taxon>
        <taxon>Onchocerca</taxon>
    </lineage>
</organism>
<feature type="compositionally biased region" description="Basic and acidic residues" evidence="14">
    <location>
        <begin position="152"/>
        <end position="164"/>
    </location>
</feature>
<dbReference type="SUPFAM" id="SSF55003">
    <property type="entry name" value="PAP/Archaeal CCA-adding enzyme, C-terminal domain"/>
    <property type="match status" value="1"/>
</dbReference>
<evidence type="ECO:0000256" key="4">
    <source>
        <dbReference type="ARBA" id="ARBA00010912"/>
    </source>
</evidence>
<evidence type="ECO:0000259" key="15">
    <source>
        <dbReference type="Pfam" id="PF04926"/>
    </source>
</evidence>
<keyword evidence="6" id="KW-0507">mRNA processing</keyword>
<feature type="region of interest" description="Disordered" evidence="14">
    <location>
        <begin position="140"/>
        <end position="164"/>
    </location>
</feature>
<evidence type="ECO:0000256" key="14">
    <source>
        <dbReference type="SAM" id="MobiDB-lite"/>
    </source>
</evidence>
<evidence type="ECO:0000256" key="6">
    <source>
        <dbReference type="ARBA" id="ARBA00022664"/>
    </source>
</evidence>
<dbReference type="Proteomes" id="UP000271087">
    <property type="component" value="Unassembled WGS sequence"/>
</dbReference>
<dbReference type="WBParaSite" id="nOo.2.0.1.t03537-RA">
    <property type="protein sequence ID" value="nOo.2.0.1.t03537-RA"/>
    <property type="gene ID" value="nOo.2.0.1.g03537"/>
</dbReference>
<dbReference type="STRING" id="42157.A0A182E6A0"/>
<gene>
    <name evidence="18" type="ORF">NOO_LOCUS3537</name>
</gene>
<dbReference type="FunFam" id="1.10.1410.10:FF:000001">
    <property type="entry name" value="Putative poly(A) polymerase gamma"/>
    <property type="match status" value="1"/>
</dbReference>
<dbReference type="InterPro" id="IPR011068">
    <property type="entry name" value="NuclTrfase_I-like_C"/>
</dbReference>
<reference evidence="18 19" key="2">
    <citation type="submission" date="2018-08" db="EMBL/GenBank/DDBJ databases">
        <authorList>
            <person name="Laetsch R D."/>
            <person name="Stevens L."/>
            <person name="Kumar S."/>
            <person name="Blaxter L. M."/>
        </authorList>
    </citation>
    <scope>NUCLEOTIDE SEQUENCE [LARGE SCALE GENOMIC DNA]</scope>
</reference>
<feature type="compositionally biased region" description="Polar residues" evidence="14">
    <location>
        <begin position="845"/>
        <end position="867"/>
    </location>
</feature>
<comment type="similarity">
    <text evidence="4">Belongs to the poly(A) polymerase family.</text>
</comment>
<dbReference type="Gene3D" id="3.30.460.10">
    <property type="entry name" value="Beta Polymerase, domain 2"/>
    <property type="match status" value="1"/>
</dbReference>
<dbReference type="InterPro" id="IPR048840">
    <property type="entry name" value="PolA_pol_NTPase"/>
</dbReference>
<dbReference type="Gene3D" id="3.30.70.590">
    <property type="entry name" value="Poly(A) polymerase predicted RNA binding domain"/>
    <property type="match status" value="1"/>
</dbReference>
<sequence>MQLENTSHFLMRITCSPAFSFSSMSEFDNTESLASPSHEPGVFVATAPKIISDYDMRSVTDTSNNSSAVSNTSSSQYFRNSDFCVKRIGSKVYAFNNELYCKNFENFVPMNYKFPPPAKLRFPSQYRWFSPSIKKMRSNIPDSSEISNHTNLEQKQKNDKPEKYEENFNRPITRQVWVLHDTSIVYVGVSDINHGLEGRGVDLRLLLWCTEISSVINKRCSSLVRNMALEVKLSNSSSSCTSLQMPQEVEQNTTIDAGNSNEKDNKPTTTYLGVSQPISISGPDELDIVMSAKLNEYLQANGYFETDEEMNLRLKVLSKINAYVKKWVCIVSKRRQMPDCEIQSVGGKLFTFGSYRLNVHTRGADIDSLCVAPRHVDRNDFFTSFYEMLAEDPNTTELRQVQEAFVPVIKLKYYGIEMDILFARLALPRVPEDQQLNDDSILRNLDEKSVRSLNGCRVADEILRLVPNVSNFTYALRAIKLWAKNHGIYSNVLGYLGGVSWAILVARTCQLYPNIGPARLVQKFFLLYTKWEWPHPVVLKETEVSHARDMPSLQELVWDPRSRSGDRFHLMPIVTPAFPQQNSTFNVTKSSLKIIMNEIEEGLITINDIMDGKAEWSTLFEEVNFFTRYKHFLALLCLSATEQDELVWCGLVESKIRFLIANLERRDSIRVCHVHTKYYQPRNDPFPVQISLQNPRCRIWFIGLDLNKTVSRKIDIQHEVQSFMDLLNSMATTQNIYVEGMSVIPHYLRKTELIKWLKMEDLTKGRKAPKRRRIAVSQNQQLTGTLQSKEAASPSTSLSGMEVNRNVQNDVAIPSATSGAIDSDYAETFPKGVASISGCNDIRVGSSSPVERKPSVTSTTGNRSPTAQLFVDDVGGSNELQRSMNTDETDWQTNNGKKRVAERSAEDGEIEPTQPKRCSLVEINPVSPNNMETEQNSRSLFNSAFNGAAA</sequence>
<comment type="cofactor">
    <cofactor evidence="2">
        <name>Mg(2+)</name>
        <dbReference type="ChEBI" id="CHEBI:18420"/>
    </cofactor>
</comment>
<dbReference type="OrthoDB" id="412748at2759"/>
<reference evidence="20" key="1">
    <citation type="submission" date="2016-06" db="UniProtKB">
        <authorList>
            <consortium name="WormBaseParasite"/>
        </authorList>
    </citation>
    <scope>IDENTIFICATION</scope>
</reference>
<dbReference type="Pfam" id="PF04928">
    <property type="entry name" value="PAP_central"/>
    <property type="match status" value="1"/>
</dbReference>
<evidence type="ECO:0000256" key="1">
    <source>
        <dbReference type="ARBA" id="ARBA00001936"/>
    </source>
</evidence>
<dbReference type="GO" id="GO:0006397">
    <property type="term" value="P:mRNA processing"/>
    <property type="evidence" value="ECO:0007669"/>
    <property type="project" value="UniProtKB-KW"/>
</dbReference>
<evidence type="ECO:0000256" key="9">
    <source>
        <dbReference type="ARBA" id="ARBA00022741"/>
    </source>
</evidence>
<feature type="region of interest" description="Disordered" evidence="14">
    <location>
        <begin position="838"/>
        <end position="950"/>
    </location>
</feature>
<evidence type="ECO:0000256" key="2">
    <source>
        <dbReference type="ARBA" id="ARBA00001946"/>
    </source>
</evidence>
<feature type="domain" description="Poly(A) polymerase central" evidence="16">
    <location>
        <begin position="471"/>
        <end position="622"/>
    </location>
</feature>
<dbReference type="FunFam" id="3.30.460.10:FF:000002">
    <property type="entry name" value="Poly(A) polymerase alpha, putative"/>
    <property type="match status" value="1"/>
</dbReference>
<dbReference type="AlphaFoldDB" id="A0A182E6A0"/>
<feature type="domain" description="Poly(A) polymerase nucleotidyltransferase" evidence="17">
    <location>
        <begin position="273"/>
        <end position="466"/>
    </location>
</feature>
<evidence type="ECO:0000256" key="13">
    <source>
        <dbReference type="ARBA" id="ARBA00048830"/>
    </source>
</evidence>
<evidence type="ECO:0000259" key="17">
    <source>
        <dbReference type="Pfam" id="PF20750"/>
    </source>
</evidence>
<keyword evidence="9" id="KW-0547">Nucleotide-binding</keyword>
<dbReference type="PANTHER" id="PTHR10682:SF10">
    <property type="entry name" value="POLYNUCLEOTIDE ADENYLYLTRANSFERASE"/>
    <property type="match status" value="1"/>
</dbReference>
<evidence type="ECO:0000259" key="16">
    <source>
        <dbReference type="Pfam" id="PF04928"/>
    </source>
</evidence>
<evidence type="ECO:0000256" key="7">
    <source>
        <dbReference type="ARBA" id="ARBA00022679"/>
    </source>
</evidence>
<dbReference type="SUPFAM" id="SSF81631">
    <property type="entry name" value="PAP/OAS1 substrate-binding domain"/>
    <property type="match status" value="1"/>
</dbReference>
<keyword evidence="12" id="KW-0539">Nucleus</keyword>
<comment type="subcellular location">
    <subcellularLocation>
        <location evidence="3">Nucleus</location>
    </subcellularLocation>
</comment>
<keyword evidence="10" id="KW-0067">ATP-binding</keyword>
<feature type="compositionally biased region" description="Polar residues" evidence="14">
    <location>
        <begin position="776"/>
        <end position="801"/>
    </location>
</feature>
<feature type="compositionally biased region" description="Polar residues" evidence="14">
    <location>
        <begin position="140"/>
        <end position="151"/>
    </location>
</feature>
<evidence type="ECO:0000256" key="10">
    <source>
        <dbReference type="ARBA" id="ARBA00022840"/>
    </source>
</evidence>
<evidence type="ECO:0000256" key="12">
    <source>
        <dbReference type="ARBA" id="ARBA00023242"/>
    </source>
</evidence>
<dbReference type="CDD" id="cd05402">
    <property type="entry name" value="NT_PAP_TUTase"/>
    <property type="match status" value="1"/>
</dbReference>
<evidence type="ECO:0000256" key="8">
    <source>
        <dbReference type="ARBA" id="ARBA00022723"/>
    </source>
</evidence>
<dbReference type="GO" id="GO:0046872">
    <property type="term" value="F:metal ion binding"/>
    <property type="evidence" value="ECO:0007669"/>
    <property type="project" value="UniProtKB-KW"/>
</dbReference>
<feature type="domain" description="Poly(A) polymerase RNA-binding" evidence="15">
    <location>
        <begin position="624"/>
        <end position="680"/>
    </location>
</feature>
<dbReference type="Gene3D" id="1.10.1410.10">
    <property type="match status" value="1"/>
</dbReference>
<evidence type="ECO:0000313" key="19">
    <source>
        <dbReference type="Proteomes" id="UP000271087"/>
    </source>
</evidence>
<keyword evidence="7" id="KW-0808">Transferase</keyword>
<dbReference type="PANTHER" id="PTHR10682">
    <property type="entry name" value="POLY A POLYMERASE"/>
    <property type="match status" value="1"/>
</dbReference>
<feature type="domain" description="Poly(A) polymerase RNA-binding" evidence="15">
    <location>
        <begin position="696"/>
        <end position="764"/>
    </location>
</feature>
<dbReference type="SUPFAM" id="SSF81301">
    <property type="entry name" value="Nucleotidyltransferase"/>
    <property type="match status" value="1"/>
</dbReference>
<dbReference type="InterPro" id="IPR007012">
    <property type="entry name" value="PolA_pol_cen_dom"/>
</dbReference>
<comment type="catalytic activity">
    <reaction evidence="13">
        <text>RNA(n) + ATP = RNA(n)-3'-adenine ribonucleotide + diphosphate</text>
        <dbReference type="Rhea" id="RHEA:11332"/>
        <dbReference type="Rhea" id="RHEA-COMP:14527"/>
        <dbReference type="Rhea" id="RHEA-COMP:17347"/>
        <dbReference type="ChEBI" id="CHEBI:30616"/>
        <dbReference type="ChEBI" id="CHEBI:33019"/>
        <dbReference type="ChEBI" id="CHEBI:140395"/>
        <dbReference type="ChEBI" id="CHEBI:173115"/>
        <dbReference type="EC" id="2.7.7.19"/>
    </reaction>
</comment>
<name>A0A182E6A0_ONCOC</name>
<dbReference type="GO" id="GO:0003723">
    <property type="term" value="F:RNA binding"/>
    <property type="evidence" value="ECO:0007669"/>
    <property type="project" value="InterPro"/>
</dbReference>
<dbReference type="EC" id="2.7.7.19" evidence="5"/>
<protein>
    <recommendedName>
        <fullName evidence="5">polynucleotide adenylyltransferase</fullName>
        <ecNumber evidence="5">2.7.7.19</ecNumber>
    </recommendedName>
</protein>
<evidence type="ECO:0000313" key="20">
    <source>
        <dbReference type="WBParaSite" id="nOo.2.0.1.t03537-RA"/>
    </source>
</evidence>
<evidence type="ECO:0000256" key="5">
    <source>
        <dbReference type="ARBA" id="ARBA00012388"/>
    </source>
</evidence>
<feature type="region of interest" description="Disordered" evidence="14">
    <location>
        <begin position="767"/>
        <end position="801"/>
    </location>
</feature>
<proteinExistence type="inferred from homology"/>
<dbReference type="GO" id="GO:0031123">
    <property type="term" value="P:RNA 3'-end processing"/>
    <property type="evidence" value="ECO:0007669"/>
    <property type="project" value="InterPro"/>
</dbReference>
<feature type="compositionally biased region" description="Polar residues" evidence="14">
    <location>
        <begin position="878"/>
        <end position="895"/>
    </location>
</feature>
<evidence type="ECO:0000256" key="3">
    <source>
        <dbReference type="ARBA" id="ARBA00004123"/>
    </source>
</evidence>